<organism evidence="2 3">
    <name type="scientific">Chitinophaga caeni</name>
    <dbReference type="NCBI Taxonomy" id="2029983"/>
    <lineage>
        <taxon>Bacteria</taxon>
        <taxon>Pseudomonadati</taxon>
        <taxon>Bacteroidota</taxon>
        <taxon>Chitinophagia</taxon>
        <taxon>Chitinophagales</taxon>
        <taxon>Chitinophagaceae</taxon>
        <taxon>Chitinophaga</taxon>
    </lineage>
</organism>
<evidence type="ECO:0000313" key="2">
    <source>
        <dbReference type="EMBL" id="ATL47366.1"/>
    </source>
</evidence>
<proteinExistence type="predicted"/>
<evidence type="ECO:0000256" key="1">
    <source>
        <dbReference type="SAM" id="MobiDB-lite"/>
    </source>
</evidence>
<accession>A0A291QTU9</accession>
<feature type="region of interest" description="Disordered" evidence="1">
    <location>
        <begin position="163"/>
        <end position="187"/>
    </location>
</feature>
<gene>
    <name evidence="2" type="ORF">COR50_09395</name>
</gene>
<reference evidence="2 3" key="1">
    <citation type="submission" date="2017-10" db="EMBL/GenBank/DDBJ databases">
        <title>Paenichitinophaga pekingensis gen. nov., sp. nov., isolated from activated sludge.</title>
        <authorList>
            <person name="Jin D."/>
            <person name="Kong X."/>
            <person name="Deng Y."/>
            <person name="Bai Z."/>
        </authorList>
    </citation>
    <scope>NUCLEOTIDE SEQUENCE [LARGE SCALE GENOMIC DNA]</scope>
    <source>
        <strain evidence="2 3">13</strain>
    </source>
</reference>
<evidence type="ECO:0000313" key="3">
    <source>
        <dbReference type="Proteomes" id="UP000220133"/>
    </source>
</evidence>
<dbReference type="Proteomes" id="UP000220133">
    <property type="component" value="Chromosome"/>
</dbReference>
<sequence>MQIKENRSKCINTGVSMEKINALIDKLSSLKDSNSDLYTISYYSQLLQAEVMHHLHLQQQSQPQAASSKPNIAVIMPSRPVEEIAAMQAQPTPPPPPALNREIEAAQTFAAKVEVAPEPSPEIVDPLPAQKPLETEEVNKETVVSNGAIMPSLFDLAANVASPVTTSPKKPPVSIDIDEDEADGKSLNNSLRKNTVELGQKLGQMSIPDLRKAIGINDKFQYIQELFRGDIAMYDRSVKTINEFTDIHEANNWIERELKLKLGWLEEDHLVQQFYNVVRKRFP</sequence>
<dbReference type="AlphaFoldDB" id="A0A291QTU9"/>
<keyword evidence="3" id="KW-1185">Reference proteome</keyword>
<protein>
    <submittedName>
        <fullName evidence="2">Uncharacterized protein</fullName>
    </submittedName>
</protein>
<name>A0A291QTU9_9BACT</name>
<dbReference type="EMBL" id="CP023777">
    <property type="protein sequence ID" value="ATL47366.1"/>
    <property type="molecule type" value="Genomic_DNA"/>
</dbReference>
<dbReference type="KEGG" id="cbae:COR50_09395"/>